<evidence type="ECO:0000313" key="2">
    <source>
        <dbReference type="EMBL" id="MBC9719817.1"/>
    </source>
</evidence>
<dbReference type="Proteomes" id="UP000642284">
    <property type="component" value="Unassembled WGS sequence"/>
</dbReference>
<keyword evidence="2" id="KW-0378">Hydrolase</keyword>
<keyword evidence="3" id="KW-1185">Reference proteome</keyword>
<organism evidence="2 3">
    <name type="scientific">Streptomyces polyasparticus</name>
    <dbReference type="NCBI Taxonomy" id="2767826"/>
    <lineage>
        <taxon>Bacteria</taxon>
        <taxon>Bacillati</taxon>
        <taxon>Actinomycetota</taxon>
        <taxon>Actinomycetes</taxon>
        <taxon>Kitasatosporales</taxon>
        <taxon>Streptomycetaceae</taxon>
        <taxon>Streptomyces</taxon>
    </lineage>
</organism>
<feature type="region of interest" description="Disordered" evidence="1">
    <location>
        <begin position="75"/>
        <end position="114"/>
    </location>
</feature>
<dbReference type="EMBL" id="JACTVJ010000164">
    <property type="protein sequence ID" value="MBC9719817.1"/>
    <property type="molecule type" value="Genomic_DNA"/>
</dbReference>
<evidence type="ECO:0000256" key="1">
    <source>
        <dbReference type="SAM" id="MobiDB-lite"/>
    </source>
</evidence>
<sequence length="118" mass="13102">MPWSTSTRGAQLPPGWSSRTAPRILARDGYQRTALMVDGTRCTATPSLKVDHIADRHDHRDTNLQTLCRWHHKQKTAAESAAVRRGRPAVSRLRTPGKHPVTSHSHASNMHPCGDLIV</sequence>
<keyword evidence="2" id="KW-0255">Endonuclease</keyword>
<comment type="caution">
    <text evidence="2">The sequence shown here is derived from an EMBL/GenBank/DDBJ whole genome shotgun (WGS) entry which is preliminary data.</text>
</comment>
<proteinExistence type="predicted"/>
<protein>
    <submittedName>
        <fullName evidence="2">HNH endonuclease</fullName>
    </submittedName>
</protein>
<feature type="region of interest" description="Disordered" evidence="1">
    <location>
        <begin position="1"/>
        <end position="24"/>
    </location>
</feature>
<reference evidence="2 3" key="1">
    <citation type="submission" date="2020-08" db="EMBL/GenBank/DDBJ databases">
        <title>Genemic of Streptomyces polyaspartic.</title>
        <authorList>
            <person name="Liu W."/>
        </authorList>
    </citation>
    <scope>NUCLEOTIDE SEQUENCE [LARGE SCALE GENOMIC DNA]</scope>
    <source>
        <strain evidence="2 3">TRM66268-LWL</strain>
    </source>
</reference>
<dbReference type="GO" id="GO:0004519">
    <property type="term" value="F:endonuclease activity"/>
    <property type="evidence" value="ECO:0007669"/>
    <property type="project" value="UniProtKB-KW"/>
</dbReference>
<keyword evidence="2" id="KW-0540">Nuclease</keyword>
<dbReference type="RefSeq" id="WP_187820192.1">
    <property type="nucleotide sequence ID" value="NZ_JACTVJ010000164.1"/>
</dbReference>
<gene>
    <name evidence="2" type="ORF">H9Y04_46005</name>
</gene>
<name>A0ABR7SYV3_9ACTN</name>
<accession>A0ABR7SYV3</accession>
<evidence type="ECO:0000313" key="3">
    <source>
        <dbReference type="Proteomes" id="UP000642284"/>
    </source>
</evidence>